<keyword evidence="1" id="KW-0732">Signal</keyword>
<feature type="signal peptide" evidence="1">
    <location>
        <begin position="1"/>
        <end position="23"/>
    </location>
</feature>
<dbReference type="PROSITE" id="PS51257">
    <property type="entry name" value="PROKAR_LIPOPROTEIN"/>
    <property type="match status" value="1"/>
</dbReference>
<evidence type="ECO:0000256" key="1">
    <source>
        <dbReference type="SAM" id="SignalP"/>
    </source>
</evidence>
<protein>
    <recommendedName>
        <fullName evidence="4">LPS-assembly lipoprotein</fullName>
    </recommendedName>
</protein>
<name>A0A4Q9GQ67_9HYPH</name>
<proteinExistence type="predicted"/>
<dbReference type="OrthoDB" id="7678210at2"/>
<evidence type="ECO:0000313" key="2">
    <source>
        <dbReference type="EMBL" id="TBN53797.1"/>
    </source>
</evidence>
<dbReference type="EMBL" id="SIUB01000003">
    <property type="protein sequence ID" value="TBN53797.1"/>
    <property type="molecule type" value="Genomic_DNA"/>
</dbReference>
<gene>
    <name evidence="2" type="ORF">EYR15_08340</name>
</gene>
<dbReference type="GO" id="GO:0019867">
    <property type="term" value="C:outer membrane"/>
    <property type="evidence" value="ECO:0007669"/>
    <property type="project" value="InterPro"/>
</dbReference>
<keyword evidence="3" id="KW-1185">Reference proteome</keyword>
<dbReference type="AlphaFoldDB" id="A0A4Q9GQ67"/>
<dbReference type="Gene3D" id="3.30.160.150">
    <property type="entry name" value="Lipoprotein like domain"/>
    <property type="match status" value="1"/>
</dbReference>
<evidence type="ECO:0000313" key="3">
    <source>
        <dbReference type="Proteomes" id="UP000291613"/>
    </source>
</evidence>
<evidence type="ECO:0008006" key="4">
    <source>
        <dbReference type="Google" id="ProtNLM"/>
    </source>
</evidence>
<organism evidence="2 3">
    <name type="scientific">Hansschlegelia quercus</name>
    <dbReference type="NCBI Taxonomy" id="2528245"/>
    <lineage>
        <taxon>Bacteria</taxon>
        <taxon>Pseudomonadati</taxon>
        <taxon>Pseudomonadota</taxon>
        <taxon>Alphaproteobacteria</taxon>
        <taxon>Hyphomicrobiales</taxon>
        <taxon>Methylopilaceae</taxon>
        <taxon>Hansschlegelia</taxon>
    </lineage>
</organism>
<accession>A0A4Q9GQ67</accession>
<feature type="chain" id="PRO_5020214981" description="LPS-assembly lipoprotein" evidence="1">
    <location>
        <begin position="24"/>
        <end position="182"/>
    </location>
</feature>
<dbReference type="Proteomes" id="UP000291613">
    <property type="component" value="Unassembled WGS sequence"/>
</dbReference>
<dbReference type="RefSeq" id="WP_131002946.1">
    <property type="nucleotide sequence ID" value="NZ_JBHSZR010000003.1"/>
</dbReference>
<dbReference type="GO" id="GO:0043165">
    <property type="term" value="P:Gram-negative-bacterium-type cell outer membrane assembly"/>
    <property type="evidence" value="ECO:0007669"/>
    <property type="project" value="InterPro"/>
</dbReference>
<dbReference type="Pfam" id="PF04390">
    <property type="entry name" value="LptE"/>
    <property type="match status" value="1"/>
</dbReference>
<comment type="caution">
    <text evidence="2">The sequence shown here is derived from an EMBL/GenBank/DDBJ whole genome shotgun (WGS) entry which is preliminary data.</text>
</comment>
<reference evidence="2 3" key="1">
    <citation type="submission" date="2019-02" db="EMBL/GenBank/DDBJ databases">
        <title>Hansschlegelia quercus sp. nov., a novel methylotrophic bacterium from buds of oak (Quercus robur L.).</title>
        <authorList>
            <person name="Agafonova N.V."/>
            <person name="Kaparullina E.N."/>
            <person name="Grouzdev D.S."/>
            <person name="Doronina N.V."/>
        </authorList>
    </citation>
    <scope>NUCLEOTIDE SEQUENCE [LARGE SCALE GENOMIC DNA]</scope>
    <source>
        <strain evidence="2 3">Dub</strain>
    </source>
</reference>
<sequence length="182" mass="19481">MSSPEPRRLARLGAAFVCSLALAGCFRPVYGGGAATVTADKTVSGDVETRMKSVDVKPIEGRVGGKLRNELIFLLRGGAAKGATAYRLEISPLIEDGQSAVVDPLTNVQETRTISLRATFRLYPAGSLDPIFTADTVAIATYFSGLQRFANVRAARDAEDRAATQIAERIRTRVQGYFAAGR</sequence>
<dbReference type="InterPro" id="IPR007485">
    <property type="entry name" value="LPS_assembly_LptE"/>
</dbReference>